<organism evidence="7 8">
    <name type="scientific">Phorcysia thermohydrogeniphila</name>
    <dbReference type="NCBI Taxonomy" id="936138"/>
    <lineage>
        <taxon>Bacteria</taxon>
        <taxon>Pseudomonadati</taxon>
        <taxon>Aquificota</taxon>
        <taxon>Aquificia</taxon>
        <taxon>Desulfurobacteriales</taxon>
        <taxon>Desulfurobacteriaceae</taxon>
        <taxon>Phorcysia</taxon>
    </lineage>
</organism>
<proteinExistence type="predicted"/>
<evidence type="ECO:0000256" key="3">
    <source>
        <dbReference type="ARBA" id="ARBA00022989"/>
    </source>
</evidence>
<accession>A0A4R1GH91</accession>
<gene>
    <name evidence="7" type="ORF">CLV27_0131</name>
</gene>
<keyword evidence="8" id="KW-1185">Reference proteome</keyword>
<dbReference type="GO" id="GO:0009306">
    <property type="term" value="P:protein secretion"/>
    <property type="evidence" value="ECO:0007669"/>
    <property type="project" value="InterPro"/>
</dbReference>
<feature type="transmembrane region" description="Helical" evidence="5">
    <location>
        <begin position="23"/>
        <end position="48"/>
    </location>
</feature>
<comment type="subcellular location">
    <subcellularLocation>
        <location evidence="1">Membrane</location>
        <topology evidence="1">Single-pass membrane protein</topology>
    </subcellularLocation>
</comment>
<keyword evidence="3 5" id="KW-1133">Transmembrane helix</keyword>
<evidence type="ECO:0000313" key="8">
    <source>
        <dbReference type="Proteomes" id="UP000295777"/>
    </source>
</evidence>
<evidence type="ECO:0000313" key="7">
    <source>
        <dbReference type="EMBL" id="TCK06330.1"/>
    </source>
</evidence>
<evidence type="ECO:0000256" key="5">
    <source>
        <dbReference type="SAM" id="Phobius"/>
    </source>
</evidence>
<dbReference type="Pfam" id="PF04357">
    <property type="entry name" value="TamB"/>
    <property type="match status" value="1"/>
</dbReference>
<evidence type="ECO:0000256" key="4">
    <source>
        <dbReference type="ARBA" id="ARBA00023136"/>
    </source>
</evidence>
<name>A0A4R1GH91_9BACT</name>
<dbReference type="RefSeq" id="WP_132524771.1">
    <property type="nucleotide sequence ID" value="NZ_SMFV01000001.1"/>
</dbReference>
<dbReference type="InterPro" id="IPR007452">
    <property type="entry name" value="TamB_C"/>
</dbReference>
<keyword evidence="4 5" id="KW-0472">Membrane</keyword>
<dbReference type="OrthoDB" id="8266at2"/>
<protein>
    <submittedName>
        <fullName evidence="7">Translocation and assembly module TamB</fullName>
    </submittedName>
</protein>
<evidence type="ECO:0000256" key="2">
    <source>
        <dbReference type="ARBA" id="ARBA00022692"/>
    </source>
</evidence>
<sequence length="1308" mass="145318">MKIDRELLKELLRSLRKGRLHRLLKLILLSLLVYFSVLVVRDLAVFYFQEKKITGVEYSGISISFSKGEVTLKVEKLFISRPTFKLSVSHAKTSLRLWESIKKLHPHFSEISVTKLQIEKAVKKEREFLPIVAVKLPFYVERLKLGELLYKSGKTTLHLKGLEIDERRALLKGIKGESGNVKFTVPETIGTVEGNRITLPNFTLKVNNLTYSGRVSLTKDLENAELKGTIEFKNIKTSINLRKLGNTFSLEGKVSLPETPVNYSISGKIGREIEILNGLISYQEAKSSFYGRLNLKELSIKGNISGNRISIAKVVAKEISGNYVIDGTYSSPSLSWQLRAKELKTPLAPFSDVSSRGKLTCDALELQVDSTTLSLTLLRSKSNTSGSFHLKRFNIDSLYPISKVKEKYGRWIPEVTLTGKGDFSLTGKEDLNYSAKLKIENFFFRGFKDKGSVDLKGNRKTVHYTLHLDKVNSEGTINLAELAINASFSGNSLPISEFDFLRKIGLEGKASFTGKMQGSLKNPEGHFSFSVPDFGFRGVYIGKVDGNIALSNFHLKVQGKAKEEDITLEELSLHLKEPMELHIALQAKEIPLSMPIAVLKSFKINLPLELSGIATGSFSLDSKNVKDLKENIDVKVKIENASGRYNLANLSGSAKDVSGYINYIDGNLWVLLAGKNRRVNLQGSEFTEGEFSLLLKNKILNVSFNGVKYPKIPESLISGTVRTDLGNQTVEGEIKVKGKFAKKDLVAEGSITTSISGTLNSITAQISGNVKVNHPYLSEPLTFKAQGILEEPSGTGYLALERENSTLRLLAYRNKFHLTGILRGIEFKTPAGRVLVKTSFINLSLSSLDGQITVPAFEIKPKEFYKLFSISGIYITLKGGKPEISGCRLSYTDGWVELEEIKLEEGKVSGKLNAETGIKGLLYLKDIRKGIKYVKGNLLLQGNFKYDKELHYSLSISASRVEGKVDYILEKLNLVNLNGKLEDGKLKEISAEISVGDGSIVISGTQEELIVSVSEVPIGELSLWKSVISGNGTLRGKNFSGKFNLLKTKVLFGEKSKKGKGKNSPELPIKLSISLNFADPVTLKSPVFQMKILPRLKVETVNKKPVISGSFTSIEGSIDYMGKKFKVLYGTGIIDNLAEEKGSVDILASTYISGYYIYMNIKGSFKEPKLFLTSDPPLTREQILNLIMTGATPEQIEESSELFPAVQIAYYATASFLKPLEKQFKRTLGLESFSIEPYITKYGETVAKVSIVKKLGQRFKLIGYETTGQKPEYGGSLQYFLTDRHYLETKYNSYYGVEFGIGIELNMR</sequence>
<feature type="domain" description="Translocation and assembly module TamB C-terminal" evidence="6">
    <location>
        <begin position="975"/>
        <end position="1294"/>
    </location>
</feature>
<dbReference type="Proteomes" id="UP000295777">
    <property type="component" value="Unassembled WGS sequence"/>
</dbReference>
<comment type="caution">
    <text evidence="7">The sequence shown here is derived from an EMBL/GenBank/DDBJ whole genome shotgun (WGS) entry which is preliminary data.</text>
</comment>
<reference evidence="7 8" key="1">
    <citation type="submission" date="2019-03" db="EMBL/GenBank/DDBJ databases">
        <title>Genomic Encyclopedia of Archaeal and Bacterial Type Strains, Phase II (KMG-II): from individual species to whole genera.</title>
        <authorList>
            <person name="Goeker M."/>
        </authorList>
    </citation>
    <scope>NUCLEOTIDE SEQUENCE [LARGE SCALE GENOMIC DNA]</scope>
    <source>
        <strain evidence="7 8">DSM 24425</strain>
    </source>
</reference>
<evidence type="ECO:0000259" key="6">
    <source>
        <dbReference type="Pfam" id="PF04357"/>
    </source>
</evidence>
<dbReference type="GO" id="GO:0005886">
    <property type="term" value="C:plasma membrane"/>
    <property type="evidence" value="ECO:0007669"/>
    <property type="project" value="InterPro"/>
</dbReference>
<evidence type="ECO:0000256" key="1">
    <source>
        <dbReference type="ARBA" id="ARBA00004167"/>
    </source>
</evidence>
<dbReference type="EMBL" id="SMFV01000001">
    <property type="protein sequence ID" value="TCK06330.1"/>
    <property type="molecule type" value="Genomic_DNA"/>
</dbReference>
<keyword evidence="2 5" id="KW-0812">Transmembrane</keyword>